<name>A0A7S3PY52_9STRA</name>
<evidence type="ECO:0000256" key="4">
    <source>
        <dbReference type="ARBA" id="ARBA00023180"/>
    </source>
</evidence>
<dbReference type="SUPFAM" id="SSF50494">
    <property type="entry name" value="Trypsin-like serine proteases"/>
    <property type="match status" value="1"/>
</dbReference>
<dbReference type="InterPro" id="IPR033116">
    <property type="entry name" value="TRYPSIN_SER"/>
</dbReference>
<feature type="chain" id="PRO_5031477101" description="Peptidase S1 domain-containing protein" evidence="5">
    <location>
        <begin position="20"/>
        <end position="347"/>
    </location>
</feature>
<evidence type="ECO:0000313" key="7">
    <source>
        <dbReference type="EMBL" id="CAE0459296.1"/>
    </source>
</evidence>
<dbReference type="EMBL" id="HBIO01005775">
    <property type="protein sequence ID" value="CAE0459296.1"/>
    <property type="molecule type" value="Transcribed_RNA"/>
</dbReference>
<dbReference type="PANTHER" id="PTHR24276:SF98">
    <property type="entry name" value="FI18310P1-RELATED"/>
    <property type="match status" value="1"/>
</dbReference>
<sequence length="347" mass="38340">MRIMICYLPVSLLLGFVGAQVEDDFNRYGADASIIGNVPPNTYSWFAQGTSDKVDIIDWSGCSGALISDEWVLAAAHCAGYTTGFRIGALCHPFENGENGENNCNQYTESFKNQKTVVHPLRNRYPTGDHDFALFKLDGISAITPVPLDGWDARSTAVDDDETLAQGQKLQAIGLGGHPARLKQVEVSYITNKSCCTDHLYECHWLTDNKMCAFGGRGKDACYGDSGGPLYDGENNRLVGVNSFSPMNTCGLGRHPGVYARVSAQVEWIRSIVCNDSENIPDWCNAVQFSACNQKRSHEFFKGGKVAIKTCDWLRKVSRKQRDRICKKTERVGEYSTPSKVCCKVCK</sequence>
<evidence type="ECO:0000256" key="5">
    <source>
        <dbReference type="SAM" id="SignalP"/>
    </source>
</evidence>
<keyword evidence="2" id="KW-0843">Virulence</keyword>
<keyword evidence="4" id="KW-0325">Glycoprotein</keyword>
<keyword evidence="3" id="KW-1015">Disulfide bond</keyword>
<feature type="domain" description="Peptidase S1" evidence="6">
    <location>
        <begin position="34"/>
        <end position="274"/>
    </location>
</feature>
<dbReference type="InterPro" id="IPR001254">
    <property type="entry name" value="Trypsin_dom"/>
</dbReference>
<evidence type="ECO:0000256" key="2">
    <source>
        <dbReference type="ARBA" id="ARBA00023026"/>
    </source>
</evidence>
<dbReference type="PANTHER" id="PTHR24276">
    <property type="entry name" value="POLYSERASE-RELATED"/>
    <property type="match status" value="1"/>
</dbReference>
<dbReference type="InterPro" id="IPR001314">
    <property type="entry name" value="Peptidase_S1A"/>
</dbReference>
<accession>A0A7S3PY52</accession>
<dbReference type="PRINTS" id="PR00722">
    <property type="entry name" value="CHYMOTRYPSIN"/>
</dbReference>
<dbReference type="GO" id="GO:0006508">
    <property type="term" value="P:proteolysis"/>
    <property type="evidence" value="ECO:0007669"/>
    <property type="project" value="InterPro"/>
</dbReference>
<dbReference type="InterPro" id="IPR043504">
    <property type="entry name" value="Peptidase_S1_PA_chymotrypsin"/>
</dbReference>
<dbReference type="GO" id="GO:0004252">
    <property type="term" value="F:serine-type endopeptidase activity"/>
    <property type="evidence" value="ECO:0007669"/>
    <property type="project" value="InterPro"/>
</dbReference>
<gene>
    <name evidence="7" type="ORF">CDEB00056_LOCUS4137</name>
</gene>
<keyword evidence="5" id="KW-0732">Signal</keyword>
<dbReference type="PROSITE" id="PS00135">
    <property type="entry name" value="TRYPSIN_SER"/>
    <property type="match status" value="1"/>
</dbReference>
<dbReference type="Gene3D" id="2.40.10.10">
    <property type="entry name" value="Trypsin-like serine proteases"/>
    <property type="match status" value="1"/>
</dbReference>
<dbReference type="InterPro" id="IPR050430">
    <property type="entry name" value="Peptidase_S1"/>
</dbReference>
<comment type="similarity">
    <text evidence="1">Belongs to the peptidase S1 family.</text>
</comment>
<evidence type="ECO:0000256" key="3">
    <source>
        <dbReference type="ARBA" id="ARBA00023157"/>
    </source>
</evidence>
<dbReference type="SMART" id="SM00020">
    <property type="entry name" value="Tryp_SPc"/>
    <property type="match status" value="1"/>
</dbReference>
<dbReference type="Pfam" id="PF00089">
    <property type="entry name" value="Trypsin"/>
    <property type="match status" value="1"/>
</dbReference>
<dbReference type="InterPro" id="IPR009003">
    <property type="entry name" value="Peptidase_S1_PA"/>
</dbReference>
<dbReference type="CDD" id="cd00190">
    <property type="entry name" value="Tryp_SPc"/>
    <property type="match status" value="1"/>
</dbReference>
<protein>
    <recommendedName>
        <fullName evidence="6">Peptidase S1 domain-containing protein</fullName>
    </recommendedName>
</protein>
<proteinExistence type="inferred from homology"/>
<reference evidence="7" key="1">
    <citation type="submission" date="2021-01" db="EMBL/GenBank/DDBJ databases">
        <authorList>
            <person name="Corre E."/>
            <person name="Pelletier E."/>
            <person name="Niang G."/>
            <person name="Scheremetjew M."/>
            <person name="Finn R."/>
            <person name="Kale V."/>
            <person name="Holt S."/>
            <person name="Cochrane G."/>
            <person name="Meng A."/>
            <person name="Brown T."/>
            <person name="Cohen L."/>
        </authorList>
    </citation>
    <scope>NUCLEOTIDE SEQUENCE</scope>
    <source>
        <strain evidence="7">MM31A-1</strain>
    </source>
</reference>
<evidence type="ECO:0000256" key="1">
    <source>
        <dbReference type="ARBA" id="ARBA00007664"/>
    </source>
</evidence>
<organism evidence="7">
    <name type="scientific">Chaetoceros debilis</name>
    <dbReference type="NCBI Taxonomy" id="122233"/>
    <lineage>
        <taxon>Eukaryota</taxon>
        <taxon>Sar</taxon>
        <taxon>Stramenopiles</taxon>
        <taxon>Ochrophyta</taxon>
        <taxon>Bacillariophyta</taxon>
        <taxon>Coscinodiscophyceae</taxon>
        <taxon>Chaetocerotophycidae</taxon>
        <taxon>Chaetocerotales</taxon>
        <taxon>Chaetocerotaceae</taxon>
        <taxon>Chaetoceros</taxon>
    </lineage>
</organism>
<dbReference type="AlphaFoldDB" id="A0A7S3PY52"/>
<evidence type="ECO:0000259" key="6">
    <source>
        <dbReference type="PROSITE" id="PS50240"/>
    </source>
</evidence>
<dbReference type="PROSITE" id="PS50240">
    <property type="entry name" value="TRYPSIN_DOM"/>
    <property type="match status" value="1"/>
</dbReference>
<feature type="signal peptide" evidence="5">
    <location>
        <begin position="1"/>
        <end position="19"/>
    </location>
</feature>